<dbReference type="AlphaFoldDB" id="A0A835IR77"/>
<dbReference type="PANTHER" id="PTHR31639">
    <property type="entry name" value="F-BOX PROTEIN-LIKE"/>
    <property type="match status" value="1"/>
</dbReference>
<protein>
    <recommendedName>
        <fullName evidence="1">F-box domain-containing protein</fullName>
    </recommendedName>
</protein>
<evidence type="ECO:0000313" key="3">
    <source>
        <dbReference type="Proteomes" id="UP000631114"/>
    </source>
</evidence>
<dbReference type="Proteomes" id="UP000631114">
    <property type="component" value="Unassembled WGS sequence"/>
</dbReference>
<name>A0A835IR77_9MAGN</name>
<proteinExistence type="predicted"/>
<dbReference type="InterPro" id="IPR001810">
    <property type="entry name" value="F-box_dom"/>
</dbReference>
<dbReference type="SUPFAM" id="SSF81383">
    <property type="entry name" value="F-box domain"/>
    <property type="match status" value="1"/>
</dbReference>
<evidence type="ECO:0000259" key="1">
    <source>
        <dbReference type="Pfam" id="PF00646"/>
    </source>
</evidence>
<dbReference type="OrthoDB" id="633625at2759"/>
<evidence type="ECO:0000313" key="2">
    <source>
        <dbReference type="EMBL" id="KAF9620173.1"/>
    </source>
</evidence>
<dbReference type="Pfam" id="PF00646">
    <property type="entry name" value="F-box"/>
    <property type="match status" value="1"/>
</dbReference>
<gene>
    <name evidence="2" type="ORF">IFM89_010908</name>
</gene>
<dbReference type="PANTHER" id="PTHR31639:SF256">
    <property type="entry name" value="OS07G0242900 PROTEIN"/>
    <property type="match status" value="1"/>
</dbReference>
<reference evidence="2 3" key="1">
    <citation type="submission" date="2020-10" db="EMBL/GenBank/DDBJ databases">
        <title>The Coptis chinensis genome and diversification of protoberbering-type alkaloids.</title>
        <authorList>
            <person name="Wang B."/>
            <person name="Shu S."/>
            <person name="Song C."/>
            <person name="Liu Y."/>
        </authorList>
    </citation>
    <scope>NUCLEOTIDE SEQUENCE [LARGE SCALE GENOMIC DNA]</scope>
    <source>
        <strain evidence="2">HL-2020</strain>
        <tissue evidence="2">Leaf</tissue>
    </source>
</reference>
<keyword evidence="3" id="KW-1185">Reference proteome</keyword>
<sequence>MTSKRKCKKKCSSAKRLIDRLSSLPEQIRDCIFSCFPMQDVVRTCILSRQWRNNCSSLSHLEFNQLEFKSVQVFKNFVDCFLITHGRFEIRSFKLVMDDTVNEYVINDVYVNAWIYFAVKHNVRILELSYPWEELPDCVFKCHTLTELRLG</sequence>
<feature type="domain" description="F-box" evidence="1">
    <location>
        <begin position="21"/>
        <end position="59"/>
    </location>
</feature>
<comment type="caution">
    <text evidence="2">The sequence shown here is derived from an EMBL/GenBank/DDBJ whole genome shotgun (WGS) entry which is preliminary data.</text>
</comment>
<dbReference type="EMBL" id="JADFTS010000002">
    <property type="protein sequence ID" value="KAF9620173.1"/>
    <property type="molecule type" value="Genomic_DNA"/>
</dbReference>
<organism evidence="2 3">
    <name type="scientific">Coptis chinensis</name>
    <dbReference type="NCBI Taxonomy" id="261450"/>
    <lineage>
        <taxon>Eukaryota</taxon>
        <taxon>Viridiplantae</taxon>
        <taxon>Streptophyta</taxon>
        <taxon>Embryophyta</taxon>
        <taxon>Tracheophyta</taxon>
        <taxon>Spermatophyta</taxon>
        <taxon>Magnoliopsida</taxon>
        <taxon>Ranunculales</taxon>
        <taxon>Ranunculaceae</taxon>
        <taxon>Coptidoideae</taxon>
        <taxon>Coptis</taxon>
    </lineage>
</organism>
<dbReference type="InterPro" id="IPR036047">
    <property type="entry name" value="F-box-like_dom_sf"/>
</dbReference>
<accession>A0A835IR77</accession>